<evidence type="ECO:0000313" key="14">
    <source>
        <dbReference type="Proteomes" id="UP000236497"/>
    </source>
</evidence>
<evidence type="ECO:0000256" key="8">
    <source>
        <dbReference type="ARBA" id="ARBA00022840"/>
    </source>
</evidence>
<evidence type="ECO:0000256" key="7">
    <source>
        <dbReference type="ARBA" id="ARBA00022833"/>
    </source>
</evidence>
<evidence type="ECO:0000256" key="4">
    <source>
        <dbReference type="ARBA" id="ARBA00022723"/>
    </source>
</evidence>
<dbReference type="Pfam" id="PF00480">
    <property type="entry name" value="ROK"/>
    <property type="match status" value="1"/>
</dbReference>
<comment type="catalytic activity">
    <reaction evidence="12">
        <text>D-fructose + ATP = D-fructose 6-phosphate + ADP + H(+)</text>
        <dbReference type="Rhea" id="RHEA:16125"/>
        <dbReference type="ChEBI" id="CHEBI:15378"/>
        <dbReference type="ChEBI" id="CHEBI:30616"/>
        <dbReference type="ChEBI" id="CHEBI:37721"/>
        <dbReference type="ChEBI" id="CHEBI:61527"/>
        <dbReference type="ChEBI" id="CHEBI:456216"/>
        <dbReference type="EC" id="2.7.1.4"/>
    </reaction>
</comment>
<sequence length="293" mass="31826">MKIGALEAGGTKMVCAIGDEDGSILKREVFPTQTPDITMPLLIDFFMDEGIDALGIGCFGPIDPNKCSATYGYITSTPKLPWKNYNIVKTFSEALNIPIGFDTDVNAAALGEAAWGALKDCEVGIYITIGTGIGVGVCINGNPLHGLIHPEAGHILIRKMANDNYKGKCPYHSDCFEGLASGPAIEDRWGKKAYDLKDVPEVWDLEADYIAQALVNYILCYSPNRIVLGGGVMHQDQLFALIREKVTEYLGGYVRSDAIIKHIDEYIVPTGLGEDSGIKGSIRLGYMAYHNLI</sequence>
<keyword evidence="10" id="KW-0119">Carbohydrate metabolism</keyword>
<keyword evidence="3 13" id="KW-0808">Transferase</keyword>
<comment type="cofactor">
    <cofactor evidence="1">
        <name>Mg(2+)</name>
        <dbReference type="ChEBI" id="CHEBI:18420"/>
    </cofactor>
</comment>
<keyword evidence="9" id="KW-0460">Magnesium</keyword>
<protein>
    <recommendedName>
        <fullName evidence="11">fructokinase</fullName>
        <ecNumber evidence="11">2.7.1.4</ecNumber>
    </recommendedName>
</protein>
<evidence type="ECO:0000256" key="2">
    <source>
        <dbReference type="ARBA" id="ARBA00006479"/>
    </source>
</evidence>
<dbReference type="EC" id="2.7.1.4" evidence="11"/>
<proteinExistence type="inferred from homology"/>
<evidence type="ECO:0000256" key="9">
    <source>
        <dbReference type="ARBA" id="ARBA00022842"/>
    </source>
</evidence>
<dbReference type="RefSeq" id="WP_103203381.1">
    <property type="nucleotide sequence ID" value="NZ_CVTD020000024.1"/>
</dbReference>
<evidence type="ECO:0000256" key="10">
    <source>
        <dbReference type="ARBA" id="ARBA00023277"/>
    </source>
</evidence>
<dbReference type="PROSITE" id="PS01125">
    <property type="entry name" value="ROK"/>
    <property type="match status" value="1"/>
</dbReference>
<gene>
    <name evidence="13" type="primary">gmuE</name>
    <name evidence="13" type="ORF">HHT355_2086</name>
</gene>
<dbReference type="AlphaFoldDB" id="A0A0H5SIH5"/>
<dbReference type="GO" id="GO:0008865">
    <property type="term" value="F:fructokinase activity"/>
    <property type="evidence" value="ECO:0007669"/>
    <property type="project" value="UniProtKB-EC"/>
</dbReference>
<dbReference type="CDD" id="cd24067">
    <property type="entry name" value="ASKHA_NBD_ROK_BsFRK-like"/>
    <property type="match status" value="1"/>
</dbReference>
<keyword evidence="5" id="KW-0547">Nucleotide-binding</keyword>
<name>A0A0H5SIH5_HERHM</name>
<keyword evidence="14" id="KW-1185">Reference proteome</keyword>
<evidence type="ECO:0000256" key="5">
    <source>
        <dbReference type="ARBA" id="ARBA00022741"/>
    </source>
</evidence>
<reference evidence="13 14" key="1">
    <citation type="submission" date="2015-06" db="EMBL/GenBank/DDBJ databases">
        <authorList>
            <person name="Wibberg Daniel"/>
        </authorList>
    </citation>
    <scope>NUCLEOTIDE SEQUENCE [LARGE SCALE GENOMIC DNA]</scope>
    <source>
        <strain evidence="13 14">T3/55T</strain>
    </source>
</reference>
<dbReference type="GO" id="GO:0046872">
    <property type="term" value="F:metal ion binding"/>
    <property type="evidence" value="ECO:0007669"/>
    <property type="project" value="UniProtKB-KW"/>
</dbReference>
<dbReference type="InterPro" id="IPR049874">
    <property type="entry name" value="ROK_cs"/>
</dbReference>
<evidence type="ECO:0000256" key="11">
    <source>
        <dbReference type="ARBA" id="ARBA00038887"/>
    </source>
</evidence>
<dbReference type="OrthoDB" id="9783435at2"/>
<dbReference type="Proteomes" id="UP000236497">
    <property type="component" value="Unassembled WGS sequence"/>
</dbReference>
<dbReference type="SUPFAM" id="SSF53067">
    <property type="entry name" value="Actin-like ATPase domain"/>
    <property type="match status" value="1"/>
</dbReference>
<organism evidence="13 14">
    <name type="scientific">Herbinix hemicellulosilytica</name>
    <dbReference type="NCBI Taxonomy" id="1564487"/>
    <lineage>
        <taxon>Bacteria</taxon>
        <taxon>Bacillati</taxon>
        <taxon>Bacillota</taxon>
        <taxon>Clostridia</taxon>
        <taxon>Lachnospirales</taxon>
        <taxon>Lachnospiraceae</taxon>
        <taxon>Herbinix</taxon>
    </lineage>
</organism>
<dbReference type="GO" id="GO:0005524">
    <property type="term" value="F:ATP binding"/>
    <property type="evidence" value="ECO:0007669"/>
    <property type="project" value="UniProtKB-KW"/>
</dbReference>
<evidence type="ECO:0000313" key="13">
    <source>
        <dbReference type="EMBL" id="CRZ35284.1"/>
    </source>
</evidence>
<evidence type="ECO:0000256" key="1">
    <source>
        <dbReference type="ARBA" id="ARBA00001946"/>
    </source>
</evidence>
<dbReference type="FunFam" id="3.30.420.40:FF:000153">
    <property type="entry name" value="Putative fructokinase"/>
    <property type="match status" value="1"/>
</dbReference>
<evidence type="ECO:0000256" key="6">
    <source>
        <dbReference type="ARBA" id="ARBA00022777"/>
    </source>
</evidence>
<dbReference type="InterPro" id="IPR043129">
    <property type="entry name" value="ATPase_NBD"/>
</dbReference>
<dbReference type="FunFam" id="3.30.420.40:FF:000136">
    <property type="entry name" value="Putative fructokinase"/>
    <property type="match status" value="1"/>
</dbReference>
<comment type="similarity">
    <text evidence="2">Belongs to the ROK (NagC/XylR) family.</text>
</comment>
<keyword evidence="7" id="KW-0862">Zinc</keyword>
<keyword evidence="6 13" id="KW-0418">Kinase</keyword>
<evidence type="ECO:0000256" key="12">
    <source>
        <dbReference type="ARBA" id="ARBA00048451"/>
    </source>
</evidence>
<dbReference type="Gene3D" id="3.30.420.40">
    <property type="match status" value="2"/>
</dbReference>
<dbReference type="PANTHER" id="PTHR42742">
    <property type="entry name" value="TRANSCRIPTIONAL REPRESSOR MPRA"/>
    <property type="match status" value="1"/>
</dbReference>
<evidence type="ECO:0000256" key="3">
    <source>
        <dbReference type="ARBA" id="ARBA00022679"/>
    </source>
</evidence>
<keyword evidence="4" id="KW-0479">Metal-binding</keyword>
<dbReference type="PANTHER" id="PTHR42742:SF3">
    <property type="entry name" value="FRUCTOKINASE"/>
    <property type="match status" value="1"/>
</dbReference>
<dbReference type="InterPro" id="IPR051804">
    <property type="entry name" value="Carb_Metab_Reg_Kinase/Isom"/>
</dbReference>
<accession>A0A0H5SIH5</accession>
<dbReference type="InterPro" id="IPR000600">
    <property type="entry name" value="ROK"/>
</dbReference>
<keyword evidence="8" id="KW-0067">ATP-binding</keyword>
<dbReference type="EMBL" id="CVTD020000024">
    <property type="protein sequence ID" value="CRZ35284.1"/>
    <property type="molecule type" value="Genomic_DNA"/>
</dbReference>